<comment type="caution">
    <text evidence="1">The sequence shown here is derived from an EMBL/GenBank/DDBJ whole genome shotgun (WGS) entry which is preliminary data.</text>
</comment>
<dbReference type="Proteomes" id="UP000828390">
    <property type="component" value="Unassembled WGS sequence"/>
</dbReference>
<sequence>MKLNVIPSEPPQFMHGHFPRWSARIMIYSLQLPWMMELRHVTAFGTTTHPPQPHHPVKPEQV</sequence>
<evidence type="ECO:0000313" key="2">
    <source>
        <dbReference type="Proteomes" id="UP000828390"/>
    </source>
</evidence>
<organism evidence="1 2">
    <name type="scientific">Dreissena polymorpha</name>
    <name type="common">Zebra mussel</name>
    <name type="synonym">Mytilus polymorpha</name>
    <dbReference type="NCBI Taxonomy" id="45954"/>
    <lineage>
        <taxon>Eukaryota</taxon>
        <taxon>Metazoa</taxon>
        <taxon>Spiralia</taxon>
        <taxon>Lophotrochozoa</taxon>
        <taxon>Mollusca</taxon>
        <taxon>Bivalvia</taxon>
        <taxon>Autobranchia</taxon>
        <taxon>Heteroconchia</taxon>
        <taxon>Euheterodonta</taxon>
        <taxon>Imparidentia</taxon>
        <taxon>Neoheterodontei</taxon>
        <taxon>Myida</taxon>
        <taxon>Dreissenoidea</taxon>
        <taxon>Dreissenidae</taxon>
        <taxon>Dreissena</taxon>
    </lineage>
</organism>
<proteinExistence type="predicted"/>
<dbReference type="EMBL" id="JAIWYP010000002">
    <property type="protein sequence ID" value="KAH3866131.1"/>
    <property type="molecule type" value="Genomic_DNA"/>
</dbReference>
<reference evidence="1" key="2">
    <citation type="submission" date="2020-11" db="EMBL/GenBank/DDBJ databases">
        <authorList>
            <person name="McCartney M.A."/>
            <person name="Auch B."/>
            <person name="Kono T."/>
            <person name="Mallez S."/>
            <person name="Becker A."/>
            <person name="Gohl D.M."/>
            <person name="Silverstein K.A.T."/>
            <person name="Koren S."/>
            <person name="Bechman K.B."/>
            <person name="Herman A."/>
            <person name="Abrahante J.E."/>
            <person name="Garbe J."/>
        </authorList>
    </citation>
    <scope>NUCLEOTIDE SEQUENCE</scope>
    <source>
        <strain evidence="1">Duluth1</strain>
        <tissue evidence="1">Whole animal</tissue>
    </source>
</reference>
<keyword evidence="2" id="KW-1185">Reference proteome</keyword>
<evidence type="ECO:0000313" key="1">
    <source>
        <dbReference type="EMBL" id="KAH3866131.1"/>
    </source>
</evidence>
<reference evidence="1" key="1">
    <citation type="journal article" date="2019" name="bioRxiv">
        <title>The Genome of the Zebra Mussel, Dreissena polymorpha: A Resource for Invasive Species Research.</title>
        <authorList>
            <person name="McCartney M.A."/>
            <person name="Auch B."/>
            <person name="Kono T."/>
            <person name="Mallez S."/>
            <person name="Zhang Y."/>
            <person name="Obille A."/>
            <person name="Becker A."/>
            <person name="Abrahante J.E."/>
            <person name="Garbe J."/>
            <person name="Badalamenti J.P."/>
            <person name="Herman A."/>
            <person name="Mangelson H."/>
            <person name="Liachko I."/>
            <person name="Sullivan S."/>
            <person name="Sone E.D."/>
            <person name="Koren S."/>
            <person name="Silverstein K.A.T."/>
            <person name="Beckman K.B."/>
            <person name="Gohl D.M."/>
        </authorList>
    </citation>
    <scope>NUCLEOTIDE SEQUENCE</scope>
    <source>
        <strain evidence="1">Duluth1</strain>
        <tissue evidence="1">Whole animal</tissue>
    </source>
</reference>
<gene>
    <name evidence="1" type="ORF">DPMN_029185</name>
</gene>
<protein>
    <submittedName>
        <fullName evidence="1">Uncharacterized protein</fullName>
    </submittedName>
</protein>
<accession>A0A9D4RF15</accession>
<dbReference type="AlphaFoldDB" id="A0A9D4RF15"/>
<name>A0A9D4RF15_DREPO</name>